<evidence type="ECO:0000313" key="5">
    <source>
        <dbReference type="Proteomes" id="UP000767291"/>
    </source>
</evidence>
<evidence type="ECO:0000256" key="2">
    <source>
        <dbReference type="ARBA" id="ARBA00022801"/>
    </source>
</evidence>
<dbReference type="RefSeq" id="WP_209457559.1">
    <property type="nucleotide sequence ID" value="NZ_BAAACS010000017.1"/>
</dbReference>
<keyword evidence="3" id="KW-0963">Cytoplasm</keyword>
<keyword evidence="5" id="KW-1185">Reference proteome</keyword>
<feature type="site" description="Important for substrate specificity" evidence="3">
    <location>
        <position position="153"/>
    </location>
</feature>
<comment type="catalytic activity">
    <reaction evidence="3">
        <text>UTP + H2O = UMP + diphosphate + H(+)</text>
        <dbReference type="Rhea" id="RHEA:29395"/>
        <dbReference type="ChEBI" id="CHEBI:15377"/>
        <dbReference type="ChEBI" id="CHEBI:15378"/>
        <dbReference type="ChEBI" id="CHEBI:33019"/>
        <dbReference type="ChEBI" id="CHEBI:46398"/>
        <dbReference type="ChEBI" id="CHEBI:57865"/>
        <dbReference type="EC" id="3.6.1.9"/>
    </reaction>
</comment>
<comment type="caution">
    <text evidence="3">Lacks conserved residue(s) required for the propagation of feature annotation.</text>
</comment>
<feature type="site" description="Important for substrate specificity" evidence="3">
    <location>
        <position position="11"/>
    </location>
</feature>
<comment type="caution">
    <text evidence="4">The sequence shown here is derived from an EMBL/GenBank/DDBJ whole genome shotgun (WGS) entry which is preliminary data.</text>
</comment>
<comment type="function">
    <text evidence="3">Nucleoside triphosphate pyrophosphatase that hydrolyzes dTTP and UTP. May have a dual role in cell division arrest and in preventing the incorporation of modified nucleotides into cellular nucleic acids.</text>
</comment>
<dbReference type="EMBL" id="JAGGJX010000007">
    <property type="protein sequence ID" value="MBP1856228.1"/>
    <property type="molecule type" value="Genomic_DNA"/>
</dbReference>
<dbReference type="CDD" id="cd00555">
    <property type="entry name" value="Maf"/>
    <property type="match status" value="1"/>
</dbReference>
<dbReference type="Proteomes" id="UP000767291">
    <property type="component" value="Unassembled WGS sequence"/>
</dbReference>
<comment type="catalytic activity">
    <reaction evidence="3">
        <text>dTTP + H2O = dTMP + diphosphate + H(+)</text>
        <dbReference type="Rhea" id="RHEA:28534"/>
        <dbReference type="ChEBI" id="CHEBI:15377"/>
        <dbReference type="ChEBI" id="CHEBI:15378"/>
        <dbReference type="ChEBI" id="CHEBI:33019"/>
        <dbReference type="ChEBI" id="CHEBI:37568"/>
        <dbReference type="ChEBI" id="CHEBI:63528"/>
        <dbReference type="EC" id="3.6.1.9"/>
    </reaction>
</comment>
<comment type="similarity">
    <text evidence="3">Belongs to the Maf family. YhdE subfamily.</text>
</comment>
<comment type="subcellular location">
    <subcellularLocation>
        <location evidence="3">Cytoplasm</location>
    </subcellularLocation>
</comment>
<reference evidence="4 5" key="1">
    <citation type="submission" date="2021-03" db="EMBL/GenBank/DDBJ databases">
        <title>Genomic Encyclopedia of Type Strains, Phase IV (KMG-IV): sequencing the most valuable type-strain genomes for metagenomic binning, comparative biology and taxonomic classification.</title>
        <authorList>
            <person name="Goeker M."/>
        </authorList>
    </citation>
    <scope>NUCLEOTIDE SEQUENCE [LARGE SCALE GENOMIC DNA]</scope>
    <source>
        <strain evidence="4 5">DSM 1289</strain>
    </source>
</reference>
<dbReference type="InterPro" id="IPR003697">
    <property type="entry name" value="Maf-like"/>
</dbReference>
<dbReference type="Pfam" id="PF02545">
    <property type="entry name" value="Maf"/>
    <property type="match status" value="1"/>
</dbReference>
<dbReference type="EC" id="3.6.1.9" evidence="3"/>
<keyword evidence="3" id="KW-0546">Nucleotide metabolism</keyword>
<comment type="cofactor">
    <cofactor evidence="1 3">
        <name>a divalent metal cation</name>
        <dbReference type="ChEBI" id="CHEBI:60240"/>
    </cofactor>
</comment>
<protein>
    <recommendedName>
        <fullName evidence="3">dTTP/UTP pyrophosphatase</fullName>
        <shortName evidence="3">dTTPase/UTPase</shortName>
        <ecNumber evidence="3">3.6.1.9</ecNumber>
    </recommendedName>
    <alternativeName>
        <fullName evidence="3">Nucleoside triphosphate pyrophosphatase</fullName>
    </alternativeName>
    <alternativeName>
        <fullName evidence="3">Nucleotide pyrophosphatase</fullName>
        <shortName evidence="3">Nucleotide PPase</shortName>
    </alternativeName>
</protein>
<keyword evidence="2 3" id="KW-0378">Hydrolase</keyword>
<dbReference type="SUPFAM" id="SSF52972">
    <property type="entry name" value="ITPase-like"/>
    <property type="match status" value="1"/>
</dbReference>
<dbReference type="NCBIfam" id="TIGR00172">
    <property type="entry name" value="maf"/>
    <property type="match status" value="1"/>
</dbReference>
<dbReference type="HAMAP" id="MF_00528">
    <property type="entry name" value="Maf"/>
    <property type="match status" value="1"/>
</dbReference>
<accession>A0ABS4EE60</accession>
<feature type="active site" description="Proton acceptor" evidence="3">
    <location>
        <position position="68"/>
    </location>
</feature>
<feature type="site" description="Important for substrate specificity" evidence="3">
    <location>
        <position position="69"/>
    </location>
</feature>
<dbReference type="Gene3D" id="3.90.950.10">
    <property type="match status" value="1"/>
</dbReference>
<evidence type="ECO:0000313" key="4">
    <source>
        <dbReference type="EMBL" id="MBP1856228.1"/>
    </source>
</evidence>
<dbReference type="InterPro" id="IPR029001">
    <property type="entry name" value="ITPase-like_fam"/>
</dbReference>
<sequence>MNIVLASASPRRKEILENYNVKFNIIKSEIDEVILGHESPVQAVVRLALEKGMDVASKNQGDLVIAADTIVVLDDTILGKPKDESDAYKTLNSLSGREHQVVTGISLINLAENKKVVDYVVSKVKFKHLSDKVISDYLKTGEFQDKAGAYGVQGYGALLVDEIKGDYFNIVGLPISKLSDLLIKYFDINLFYGA</sequence>
<evidence type="ECO:0000256" key="1">
    <source>
        <dbReference type="ARBA" id="ARBA00001968"/>
    </source>
</evidence>
<organism evidence="4 5">
    <name type="scientific">Metaclostridioides mangenotii</name>
    <dbReference type="NCBI Taxonomy" id="1540"/>
    <lineage>
        <taxon>Bacteria</taxon>
        <taxon>Bacillati</taxon>
        <taxon>Bacillota</taxon>
        <taxon>Clostridia</taxon>
        <taxon>Peptostreptococcales</taxon>
        <taxon>Peptostreptococcaceae</taxon>
        <taxon>Metaclostridioides</taxon>
    </lineage>
</organism>
<dbReference type="PANTHER" id="PTHR43213:SF5">
    <property type="entry name" value="BIFUNCTIONAL DTTP_UTP PYROPHOSPHATASE_METHYLTRANSFERASE PROTEIN-RELATED"/>
    <property type="match status" value="1"/>
</dbReference>
<dbReference type="PANTHER" id="PTHR43213">
    <property type="entry name" value="BIFUNCTIONAL DTTP/UTP PYROPHOSPHATASE/METHYLTRANSFERASE PROTEIN-RELATED"/>
    <property type="match status" value="1"/>
</dbReference>
<dbReference type="PIRSF" id="PIRSF006305">
    <property type="entry name" value="Maf"/>
    <property type="match status" value="1"/>
</dbReference>
<evidence type="ECO:0000256" key="3">
    <source>
        <dbReference type="HAMAP-Rule" id="MF_00528"/>
    </source>
</evidence>
<proteinExistence type="inferred from homology"/>
<name>A0ABS4EE60_9FIRM</name>
<gene>
    <name evidence="4" type="ORF">J2Z43_002676</name>
</gene>